<reference evidence="2 3" key="1">
    <citation type="submission" date="2020-01" db="EMBL/GenBank/DDBJ databases">
        <title>Aspergillus terreus IFO 6365 whole genome shotgun sequence.</title>
        <authorList>
            <person name="Kanamasa S."/>
            <person name="Takahashi H."/>
        </authorList>
    </citation>
    <scope>NUCLEOTIDE SEQUENCE [LARGE SCALE GENOMIC DNA]</scope>
    <source>
        <strain evidence="2 3">IFO 6365</strain>
    </source>
</reference>
<organism evidence="2 3">
    <name type="scientific">Aspergillus terreus</name>
    <dbReference type="NCBI Taxonomy" id="33178"/>
    <lineage>
        <taxon>Eukaryota</taxon>
        <taxon>Fungi</taxon>
        <taxon>Dikarya</taxon>
        <taxon>Ascomycota</taxon>
        <taxon>Pezizomycotina</taxon>
        <taxon>Eurotiomycetes</taxon>
        <taxon>Eurotiomycetidae</taxon>
        <taxon>Eurotiales</taxon>
        <taxon>Aspergillaceae</taxon>
        <taxon>Aspergillus</taxon>
        <taxon>Aspergillus subgen. Circumdati</taxon>
    </lineage>
</organism>
<gene>
    <name evidence="2" type="ORF">ATEIFO6365_0003085100</name>
</gene>
<feature type="compositionally biased region" description="Polar residues" evidence="1">
    <location>
        <begin position="24"/>
        <end position="36"/>
    </location>
</feature>
<evidence type="ECO:0000313" key="2">
    <source>
        <dbReference type="EMBL" id="GFF14783.1"/>
    </source>
</evidence>
<dbReference type="AlphaFoldDB" id="A0A5M3YXJ5"/>
<feature type="region of interest" description="Disordered" evidence="1">
    <location>
        <begin position="22"/>
        <end position="79"/>
    </location>
</feature>
<dbReference type="EMBL" id="BLJY01000003">
    <property type="protein sequence ID" value="GFF14783.1"/>
    <property type="molecule type" value="Genomic_DNA"/>
</dbReference>
<accession>A0A5M3YXJ5</accession>
<sequence>MYSYTPTHKFLVLAPIQSGPRSIDLTSQPELTSEQTLAAVRERSDSQSSTATAASQTGDAVSSLPSGFLYLGHDISGKN</sequence>
<evidence type="ECO:0000256" key="1">
    <source>
        <dbReference type="SAM" id="MobiDB-lite"/>
    </source>
</evidence>
<evidence type="ECO:0000313" key="3">
    <source>
        <dbReference type="Proteomes" id="UP000452235"/>
    </source>
</evidence>
<comment type="caution">
    <text evidence="2">The sequence shown here is derived from an EMBL/GenBank/DDBJ whole genome shotgun (WGS) entry which is preliminary data.</text>
</comment>
<protein>
    <submittedName>
        <fullName evidence="2">Uncharacterized protein</fullName>
    </submittedName>
</protein>
<dbReference type="Proteomes" id="UP000452235">
    <property type="component" value="Unassembled WGS sequence"/>
</dbReference>
<dbReference type="OrthoDB" id="4330769at2759"/>
<name>A0A5M3YXJ5_ASPTE</name>
<keyword evidence="3" id="KW-1185">Reference proteome</keyword>
<proteinExistence type="predicted"/>
<feature type="compositionally biased region" description="Low complexity" evidence="1">
    <location>
        <begin position="46"/>
        <end position="57"/>
    </location>
</feature>